<feature type="non-terminal residue" evidence="2">
    <location>
        <position position="1"/>
    </location>
</feature>
<organism evidence="2">
    <name type="scientific">Chromera velia CCMP2878</name>
    <dbReference type="NCBI Taxonomy" id="1169474"/>
    <lineage>
        <taxon>Eukaryota</taxon>
        <taxon>Sar</taxon>
        <taxon>Alveolata</taxon>
        <taxon>Colpodellida</taxon>
        <taxon>Chromeraceae</taxon>
        <taxon>Chromera</taxon>
    </lineage>
</organism>
<proteinExistence type="predicted"/>
<evidence type="ECO:0000313" key="2">
    <source>
        <dbReference type="EMBL" id="CEM51719.1"/>
    </source>
</evidence>
<protein>
    <submittedName>
        <fullName evidence="2">Uncharacterized protein</fullName>
    </submittedName>
</protein>
<dbReference type="VEuPathDB" id="CryptoDB:Cvel_10800"/>
<dbReference type="EMBL" id="CDMZ01005031">
    <property type="protein sequence ID" value="CEM51719.1"/>
    <property type="molecule type" value="Genomic_DNA"/>
</dbReference>
<reference evidence="2" key="1">
    <citation type="submission" date="2014-11" db="EMBL/GenBank/DDBJ databases">
        <authorList>
            <person name="Otto D Thomas"/>
            <person name="Naeem Raeece"/>
        </authorList>
    </citation>
    <scope>NUCLEOTIDE SEQUENCE</scope>
</reference>
<gene>
    <name evidence="2" type="ORF">Cvel_10800</name>
</gene>
<dbReference type="AlphaFoldDB" id="A0A0G4I417"/>
<feature type="region of interest" description="Disordered" evidence="1">
    <location>
        <begin position="1"/>
        <end position="45"/>
    </location>
</feature>
<name>A0A0G4I417_9ALVE</name>
<evidence type="ECO:0000256" key="1">
    <source>
        <dbReference type="SAM" id="MobiDB-lite"/>
    </source>
</evidence>
<sequence>GQSQRLPHHPPIPQGRYPTDAKEKDASLECPHGRRPGAPVVGGSARPRWKTLLTALMRRGLCGLGEGGKTEKEKGGVDCLTFPSSWFPQSFLVLFALPFAPLASDYSL</sequence>
<accession>A0A0G4I417</accession>